<organism evidence="20 21">
    <name type="scientific">Paenibacillus etheri</name>
    <dbReference type="NCBI Taxonomy" id="1306852"/>
    <lineage>
        <taxon>Bacteria</taxon>
        <taxon>Bacillati</taxon>
        <taxon>Bacillota</taxon>
        <taxon>Bacilli</taxon>
        <taxon>Bacillales</taxon>
        <taxon>Paenibacillaceae</taxon>
        <taxon>Paenibacillus</taxon>
    </lineage>
</organism>
<evidence type="ECO:0000256" key="1">
    <source>
        <dbReference type="ARBA" id="ARBA00001946"/>
    </source>
</evidence>
<evidence type="ECO:0000256" key="15">
    <source>
        <dbReference type="ARBA" id="ARBA00032605"/>
    </source>
</evidence>
<keyword evidence="21" id="KW-1185">Reference proteome</keyword>
<feature type="transmembrane region" description="Helical" evidence="19">
    <location>
        <begin position="213"/>
        <end position="233"/>
    </location>
</feature>
<keyword evidence="8 19" id="KW-0169">Cobalamin biosynthesis</keyword>
<evidence type="ECO:0000256" key="8">
    <source>
        <dbReference type="ARBA" id="ARBA00022573"/>
    </source>
</evidence>
<comment type="subcellular location">
    <subcellularLocation>
        <location evidence="2 19">Cell membrane</location>
        <topology evidence="2 19">Multi-pass membrane protein</topology>
    </subcellularLocation>
</comment>
<evidence type="ECO:0000256" key="7">
    <source>
        <dbReference type="ARBA" id="ARBA00022475"/>
    </source>
</evidence>
<keyword evidence="11 19" id="KW-0460">Magnesium</keyword>
<keyword evidence="13 19" id="KW-0472">Membrane</keyword>
<reference evidence="20 21" key="1">
    <citation type="journal article" date="2015" name="Int. Biodeterior. Biodegradation">
        <title>Physiological and genetic screening methods for the isolation of methyl tert-butyl ether-degrading bacteria for bioremediation purposes.</title>
        <authorList>
            <person name="Guisado I.M."/>
            <person name="Purswani J."/>
            <person name="Gonzalez Lopez J."/>
            <person name="Pozo C."/>
        </authorList>
    </citation>
    <scope>NUCLEOTIDE SEQUENCE [LARGE SCALE GENOMIC DNA]</scope>
    <source>
        <strain evidence="20 21">SH7</strain>
    </source>
</reference>
<evidence type="ECO:0000256" key="14">
    <source>
        <dbReference type="ARBA" id="ARBA00025228"/>
    </source>
</evidence>
<feature type="transmembrane region" description="Helical" evidence="19">
    <location>
        <begin position="110"/>
        <end position="133"/>
    </location>
</feature>
<comment type="catalytic activity">
    <reaction evidence="18 19">
        <text>alpha-ribazole 5'-phosphate + adenosylcob(III)inamide-GDP = adenosylcob(III)alamin 5'-phosphate + GMP + H(+)</text>
        <dbReference type="Rhea" id="RHEA:23560"/>
        <dbReference type="ChEBI" id="CHEBI:15378"/>
        <dbReference type="ChEBI" id="CHEBI:57918"/>
        <dbReference type="ChEBI" id="CHEBI:58115"/>
        <dbReference type="ChEBI" id="CHEBI:60487"/>
        <dbReference type="ChEBI" id="CHEBI:60493"/>
        <dbReference type="EC" id="2.7.8.26"/>
    </reaction>
</comment>
<comment type="catalytic activity">
    <reaction evidence="17 19">
        <text>alpha-ribazole + adenosylcob(III)inamide-GDP = adenosylcob(III)alamin + GMP + H(+)</text>
        <dbReference type="Rhea" id="RHEA:16049"/>
        <dbReference type="ChEBI" id="CHEBI:10329"/>
        <dbReference type="ChEBI" id="CHEBI:15378"/>
        <dbReference type="ChEBI" id="CHEBI:18408"/>
        <dbReference type="ChEBI" id="CHEBI:58115"/>
        <dbReference type="ChEBI" id="CHEBI:60487"/>
        <dbReference type="EC" id="2.7.8.26"/>
    </reaction>
</comment>
<evidence type="ECO:0000256" key="17">
    <source>
        <dbReference type="ARBA" id="ARBA00048623"/>
    </source>
</evidence>
<evidence type="ECO:0000256" key="9">
    <source>
        <dbReference type="ARBA" id="ARBA00022679"/>
    </source>
</evidence>
<evidence type="ECO:0000256" key="16">
    <source>
        <dbReference type="ARBA" id="ARBA00032853"/>
    </source>
</evidence>
<evidence type="ECO:0000256" key="18">
    <source>
        <dbReference type="ARBA" id="ARBA00049504"/>
    </source>
</evidence>
<comment type="caution">
    <text evidence="20">The sequence shown here is derived from an EMBL/GenBank/DDBJ whole genome shotgun (WGS) entry which is preliminary data.</text>
</comment>
<evidence type="ECO:0000256" key="2">
    <source>
        <dbReference type="ARBA" id="ARBA00004651"/>
    </source>
</evidence>
<comment type="function">
    <text evidence="14 19">Joins adenosylcobinamide-GDP and alpha-ribazole to generate adenosylcobalamin (Ado-cobalamin). Also synthesizes adenosylcobalamin 5'-phosphate from adenosylcobinamide-GDP and alpha-ribazole 5'-phosphate.</text>
</comment>
<dbReference type="InterPro" id="IPR003805">
    <property type="entry name" value="CobS"/>
</dbReference>
<name>A0A0W1AVE6_9BACL</name>
<evidence type="ECO:0000256" key="3">
    <source>
        <dbReference type="ARBA" id="ARBA00004663"/>
    </source>
</evidence>
<dbReference type="PANTHER" id="PTHR34148">
    <property type="entry name" value="ADENOSYLCOBINAMIDE-GDP RIBAZOLETRANSFERASE"/>
    <property type="match status" value="1"/>
</dbReference>
<evidence type="ECO:0000256" key="11">
    <source>
        <dbReference type="ARBA" id="ARBA00022842"/>
    </source>
</evidence>
<dbReference type="HAMAP" id="MF_00719">
    <property type="entry name" value="CobS"/>
    <property type="match status" value="1"/>
</dbReference>
<dbReference type="EC" id="2.7.8.26" evidence="5 19"/>
<dbReference type="GO" id="GO:0009236">
    <property type="term" value="P:cobalamin biosynthetic process"/>
    <property type="evidence" value="ECO:0007669"/>
    <property type="project" value="UniProtKB-UniRule"/>
</dbReference>
<feature type="transmembrane region" description="Helical" evidence="19">
    <location>
        <begin position="186"/>
        <end position="207"/>
    </location>
</feature>
<dbReference type="NCBIfam" id="TIGR00317">
    <property type="entry name" value="cobS"/>
    <property type="match status" value="1"/>
</dbReference>
<dbReference type="UniPathway" id="UPA00148">
    <property type="reaction ID" value="UER00238"/>
</dbReference>
<comment type="similarity">
    <text evidence="4 19">Belongs to the CobS family.</text>
</comment>
<dbReference type="AlphaFoldDB" id="A0A0W1AVE6"/>
<dbReference type="GO" id="GO:0005886">
    <property type="term" value="C:plasma membrane"/>
    <property type="evidence" value="ECO:0007669"/>
    <property type="project" value="UniProtKB-SubCell"/>
</dbReference>
<accession>A0A0W1AVE6</accession>
<dbReference type="OrthoDB" id="9794626at2"/>
<evidence type="ECO:0000256" key="12">
    <source>
        <dbReference type="ARBA" id="ARBA00022989"/>
    </source>
</evidence>
<dbReference type="GO" id="GO:0051073">
    <property type="term" value="F:adenosylcobinamide-GDP ribazoletransferase activity"/>
    <property type="evidence" value="ECO:0007669"/>
    <property type="project" value="UniProtKB-UniRule"/>
</dbReference>
<gene>
    <name evidence="19" type="primary">cobS</name>
    <name evidence="20" type="ORF">UQ64_20895</name>
</gene>
<evidence type="ECO:0000313" key="20">
    <source>
        <dbReference type="EMBL" id="KTD85337.1"/>
    </source>
</evidence>
<dbReference type="Proteomes" id="UP000054709">
    <property type="component" value="Unassembled WGS sequence"/>
</dbReference>
<keyword evidence="9 19" id="KW-0808">Transferase</keyword>
<dbReference type="GO" id="GO:0008818">
    <property type="term" value="F:cobalamin 5'-phosphate synthase activity"/>
    <property type="evidence" value="ECO:0007669"/>
    <property type="project" value="UniProtKB-UniRule"/>
</dbReference>
<feature type="transmembrane region" description="Helical" evidence="19">
    <location>
        <begin position="62"/>
        <end position="82"/>
    </location>
</feature>
<keyword evidence="10 19" id="KW-0812">Transmembrane</keyword>
<keyword evidence="12 19" id="KW-1133">Transmembrane helix</keyword>
<evidence type="ECO:0000256" key="19">
    <source>
        <dbReference type="HAMAP-Rule" id="MF_00719"/>
    </source>
</evidence>
<evidence type="ECO:0000256" key="13">
    <source>
        <dbReference type="ARBA" id="ARBA00023136"/>
    </source>
</evidence>
<dbReference type="Pfam" id="PF02654">
    <property type="entry name" value="CobS"/>
    <property type="match status" value="1"/>
</dbReference>
<dbReference type="PANTHER" id="PTHR34148:SF1">
    <property type="entry name" value="ADENOSYLCOBINAMIDE-GDP RIBAZOLETRANSFERASE"/>
    <property type="match status" value="1"/>
</dbReference>
<evidence type="ECO:0000256" key="6">
    <source>
        <dbReference type="ARBA" id="ARBA00015850"/>
    </source>
</evidence>
<evidence type="ECO:0000256" key="4">
    <source>
        <dbReference type="ARBA" id="ARBA00010561"/>
    </source>
</evidence>
<evidence type="ECO:0000256" key="10">
    <source>
        <dbReference type="ARBA" id="ARBA00022692"/>
    </source>
</evidence>
<evidence type="ECO:0000256" key="5">
    <source>
        <dbReference type="ARBA" id="ARBA00013200"/>
    </source>
</evidence>
<sequence>MREHRDAAAAAFQFLSRFPVKSDPGFSPELLRRSVLFYPVVGAAIGLCVAAGAALTGWVLPAWPAAVITLILWVGLTGGLHLDGWMDSADGLLSYRPRERILEIMKDSRVGAMGVLACVLLLLLKASLVAALIEGYAYYELPLLLLPAIWSRWYMVRAMVRYPIARGNEGLAASFAGLAPSHERRALAIAALLSLAAAAAPLALGAGLDAWPLHLAAALLLPAAALASGTVAARRISSRLGGLTGDVYGALNELLEAVLLLVLVLLQHNFM</sequence>
<proteinExistence type="inferred from homology"/>
<dbReference type="RefSeq" id="WP_060624889.1">
    <property type="nucleotide sequence ID" value="NZ_LCZJ02000028.1"/>
</dbReference>
<comment type="cofactor">
    <cofactor evidence="1 19">
        <name>Mg(2+)</name>
        <dbReference type="ChEBI" id="CHEBI:18420"/>
    </cofactor>
</comment>
<feature type="transmembrane region" description="Helical" evidence="19">
    <location>
        <begin position="245"/>
        <end position="266"/>
    </location>
</feature>
<dbReference type="EMBL" id="LCZJ02000028">
    <property type="protein sequence ID" value="KTD85337.1"/>
    <property type="molecule type" value="Genomic_DNA"/>
</dbReference>
<comment type="pathway">
    <text evidence="3 19">Cofactor biosynthesis; adenosylcobalamin biosynthesis; adenosylcobalamin from cob(II)yrinate a,c-diamide: step 7/7.</text>
</comment>
<feature type="transmembrane region" description="Helical" evidence="19">
    <location>
        <begin position="35"/>
        <end position="56"/>
    </location>
</feature>
<evidence type="ECO:0000313" key="21">
    <source>
        <dbReference type="Proteomes" id="UP000054709"/>
    </source>
</evidence>
<protein>
    <recommendedName>
        <fullName evidence="6 19">Adenosylcobinamide-GDP ribazoletransferase</fullName>
        <ecNumber evidence="5 19">2.7.8.26</ecNumber>
    </recommendedName>
    <alternativeName>
        <fullName evidence="16 19">Cobalamin synthase</fullName>
    </alternativeName>
    <alternativeName>
        <fullName evidence="15 19">Cobalamin-5'-phosphate synthase</fullName>
    </alternativeName>
</protein>
<keyword evidence="7 19" id="KW-1003">Cell membrane</keyword>